<evidence type="ECO:0000313" key="2">
    <source>
        <dbReference type="EMBL" id="MBM1715365.1"/>
    </source>
</evidence>
<accession>A0AAE3B869</accession>
<proteinExistence type="predicted"/>
<evidence type="ECO:0000259" key="1">
    <source>
        <dbReference type="Pfam" id="PF07475"/>
    </source>
</evidence>
<dbReference type="InterPro" id="IPR011104">
    <property type="entry name" value="Hpr_kin/Pase_C"/>
</dbReference>
<keyword evidence="2" id="KW-0418">Kinase</keyword>
<dbReference type="Gene3D" id="3.40.50.300">
    <property type="entry name" value="P-loop containing nucleotide triphosphate hydrolases"/>
    <property type="match status" value="1"/>
</dbReference>
<dbReference type="Pfam" id="PF07475">
    <property type="entry name" value="Hpr_kinase_C"/>
    <property type="match status" value="1"/>
</dbReference>
<dbReference type="SUPFAM" id="SSF53795">
    <property type="entry name" value="PEP carboxykinase-like"/>
    <property type="match status" value="1"/>
</dbReference>
<dbReference type="Proteomes" id="UP000732193">
    <property type="component" value="Unassembled WGS sequence"/>
</dbReference>
<organism evidence="2 3">
    <name type="scientific">Sulfitobacter geojensis</name>
    <dbReference type="NCBI Taxonomy" id="1342299"/>
    <lineage>
        <taxon>Bacteria</taxon>
        <taxon>Pseudomonadati</taxon>
        <taxon>Pseudomonadota</taxon>
        <taxon>Alphaproteobacteria</taxon>
        <taxon>Rhodobacterales</taxon>
        <taxon>Roseobacteraceae</taxon>
        <taxon>Sulfitobacter</taxon>
    </lineage>
</organism>
<keyword evidence="2" id="KW-0808">Transferase</keyword>
<gene>
    <name evidence="2" type="ORF">JQV55_17485</name>
</gene>
<dbReference type="InterPro" id="IPR027417">
    <property type="entry name" value="P-loop_NTPase"/>
</dbReference>
<dbReference type="GO" id="GO:0005524">
    <property type="term" value="F:ATP binding"/>
    <property type="evidence" value="ECO:0007669"/>
    <property type="project" value="InterPro"/>
</dbReference>
<dbReference type="RefSeq" id="WP_203243164.1">
    <property type="nucleotide sequence ID" value="NZ_JAFBRH010000005.1"/>
</dbReference>
<feature type="domain" description="HPr kinase/phosphorylase C-terminal" evidence="1">
    <location>
        <begin position="6"/>
        <end position="82"/>
    </location>
</feature>
<dbReference type="EMBL" id="JAFBRM010000005">
    <property type="protein sequence ID" value="MBM1715365.1"/>
    <property type="molecule type" value="Genomic_DNA"/>
</dbReference>
<comment type="caution">
    <text evidence="2">The sequence shown here is derived from an EMBL/GenBank/DDBJ whole genome shotgun (WGS) entry which is preliminary data.</text>
</comment>
<protein>
    <submittedName>
        <fullName evidence="2">HPr kinase/phosphatase C-terminal domain-containing protein</fullName>
    </submittedName>
</protein>
<sequence>MATESPATTVHASCVGLDSKALLIRGASGTGKSSLALQLIALGAGLIADDRTELHARGGMLHAQCPPAIKGLIEARGVAILRLPVAQAAPVTLVVDMDKTETARLPDPHHTTISGITLPCLWHAPSSHFAAAVLHCLRHGISHDV</sequence>
<dbReference type="AlphaFoldDB" id="A0AAE3B869"/>
<reference evidence="2 3" key="1">
    <citation type="submission" date="2021-01" db="EMBL/GenBank/DDBJ databases">
        <title>Diatom-associated Roseobacters Show Island Model of Population Structure.</title>
        <authorList>
            <person name="Qu L."/>
            <person name="Feng X."/>
            <person name="Chen Y."/>
            <person name="Li L."/>
            <person name="Wang X."/>
            <person name="Hu Z."/>
            <person name="Wang H."/>
            <person name="Luo H."/>
        </authorList>
    </citation>
    <scope>NUCLEOTIDE SEQUENCE [LARGE SCALE GENOMIC DNA]</scope>
    <source>
        <strain evidence="2 3">TR60-84</strain>
    </source>
</reference>
<dbReference type="GO" id="GO:0000155">
    <property type="term" value="F:phosphorelay sensor kinase activity"/>
    <property type="evidence" value="ECO:0007669"/>
    <property type="project" value="InterPro"/>
</dbReference>
<dbReference type="CDD" id="cd01918">
    <property type="entry name" value="HprK_C"/>
    <property type="match status" value="1"/>
</dbReference>
<name>A0AAE3B869_9RHOB</name>
<evidence type="ECO:0000313" key="3">
    <source>
        <dbReference type="Proteomes" id="UP000732193"/>
    </source>
</evidence>
<dbReference type="GO" id="GO:0006109">
    <property type="term" value="P:regulation of carbohydrate metabolic process"/>
    <property type="evidence" value="ECO:0007669"/>
    <property type="project" value="InterPro"/>
</dbReference>
<keyword evidence="3" id="KW-1185">Reference proteome</keyword>